<proteinExistence type="predicted"/>
<dbReference type="Proteomes" id="UP001497535">
    <property type="component" value="Unassembled WGS sequence"/>
</dbReference>
<accession>A0ACB0YNR8</accession>
<gene>
    <name evidence="1" type="ORF">MENTE1834_LOCUS14710</name>
</gene>
<sequence length="303" mass="35732">MLPPFKLNFRHLLLVKGHGSKQFLQGLITKDIEFSFCIFKNLFIFFFRLLNEENKLIYTFLLNVKGRIFVDMFIWRLTNILENNDVESYGIEIDPKRLEVLQKALNIYKLRRPIIIENLNNLNVCFYSTNNLFQQQTSSKTLINWTSDPRIPNFGYRSLIENEEGNCLEFNQNLEKEYISRRYKWGIGEGMEIIDQIPLAMNGDLLNGISFDKELISRTYHSGIVRRRLMPFKWLFNDSNKMPEDLTLKDEKGQRQGKLITSNGKFGLCLVSVGLIPENIFIRLFDSNGRALEVWRPNWWPKT</sequence>
<reference evidence="1" key="1">
    <citation type="submission" date="2023-11" db="EMBL/GenBank/DDBJ databases">
        <authorList>
            <person name="Poullet M."/>
        </authorList>
    </citation>
    <scope>NUCLEOTIDE SEQUENCE</scope>
    <source>
        <strain evidence="1">E1834</strain>
    </source>
</reference>
<organism evidence="1 2">
    <name type="scientific">Meloidogyne enterolobii</name>
    <name type="common">Root-knot nematode worm</name>
    <name type="synonym">Meloidogyne mayaguensis</name>
    <dbReference type="NCBI Taxonomy" id="390850"/>
    <lineage>
        <taxon>Eukaryota</taxon>
        <taxon>Metazoa</taxon>
        <taxon>Ecdysozoa</taxon>
        <taxon>Nematoda</taxon>
        <taxon>Chromadorea</taxon>
        <taxon>Rhabditida</taxon>
        <taxon>Tylenchina</taxon>
        <taxon>Tylenchomorpha</taxon>
        <taxon>Tylenchoidea</taxon>
        <taxon>Meloidogynidae</taxon>
        <taxon>Meloidogyninae</taxon>
        <taxon>Meloidogyne</taxon>
    </lineage>
</organism>
<name>A0ACB0YNR8_MELEN</name>
<evidence type="ECO:0000313" key="2">
    <source>
        <dbReference type="Proteomes" id="UP001497535"/>
    </source>
</evidence>
<protein>
    <submittedName>
        <fullName evidence="1">Uncharacterized protein</fullName>
    </submittedName>
</protein>
<dbReference type="EMBL" id="CAVMJV010000016">
    <property type="protein sequence ID" value="CAK5055713.1"/>
    <property type="molecule type" value="Genomic_DNA"/>
</dbReference>
<keyword evidence="2" id="KW-1185">Reference proteome</keyword>
<evidence type="ECO:0000313" key="1">
    <source>
        <dbReference type="EMBL" id="CAK5055713.1"/>
    </source>
</evidence>
<comment type="caution">
    <text evidence="1">The sequence shown here is derived from an EMBL/GenBank/DDBJ whole genome shotgun (WGS) entry which is preliminary data.</text>
</comment>